<evidence type="ECO:0000313" key="10">
    <source>
        <dbReference type="Proteomes" id="UP000297597"/>
    </source>
</evidence>
<dbReference type="InterPro" id="IPR004841">
    <property type="entry name" value="AA-permease/SLC12A_dom"/>
</dbReference>
<evidence type="ECO:0000259" key="8">
    <source>
        <dbReference type="Pfam" id="PF00324"/>
    </source>
</evidence>
<feature type="transmembrane region" description="Helical" evidence="7">
    <location>
        <begin position="239"/>
        <end position="262"/>
    </location>
</feature>
<keyword evidence="3 7" id="KW-0812">Transmembrane</keyword>
<keyword evidence="5 7" id="KW-1133">Transmembrane helix</keyword>
<dbReference type="Gene3D" id="1.20.1740.10">
    <property type="entry name" value="Amino acid/polyamine transporter I"/>
    <property type="match status" value="1"/>
</dbReference>
<name>A0A4Y7RJE5_9FIRM</name>
<feature type="domain" description="Amino acid permease/ SLC12A" evidence="8">
    <location>
        <begin position="22"/>
        <end position="450"/>
    </location>
</feature>
<evidence type="ECO:0000256" key="4">
    <source>
        <dbReference type="ARBA" id="ARBA00022970"/>
    </source>
</evidence>
<feature type="transmembrane region" description="Helical" evidence="7">
    <location>
        <begin position="158"/>
        <end position="184"/>
    </location>
</feature>
<dbReference type="PIRSF" id="PIRSF006060">
    <property type="entry name" value="AA_transporter"/>
    <property type="match status" value="1"/>
</dbReference>
<evidence type="ECO:0000256" key="7">
    <source>
        <dbReference type="SAM" id="Phobius"/>
    </source>
</evidence>
<keyword evidence="6 7" id="KW-0472">Membrane</keyword>
<feature type="transmembrane region" description="Helical" evidence="7">
    <location>
        <begin position="403"/>
        <end position="422"/>
    </location>
</feature>
<evidence type="ECO:0000313" key="9">
    <source>
        <dbReference type="EMBL" id="TEB09114.1"/>
    </source>
</evidence>
<feature type="transmembrane region" description="Helical" evidence="7">
    <location>
        <begin position="360"/>
        <end position="382"/>
    </location>
</feature>
<dbReference type="Proteomes" id="UP000297597">
    <property type="component" value="Unassembled WGS sequence"/>
</dbReference>
<evidence type="ECO:0000256" key="1">
    <source>
        <dbReference type="ARBA" id="ARBA00004141"/>
    </source>
</evidence>
<dbReference type="GO" id="GO:0055085">
    <property type="term" value="P:transmembrane transport"/>
    <property type="evidence" value="ECO:0007669"/>
    <property type="project" value="InterPro"/>
</dbReference>
<feature type="transmembrane region" description="Helical" evidence="7">
    <location>
        <begin position="282"/>
        <end position="305"/>
    </location>
</feature>
<evidence type="ECO:0000256" key="3">
    <source>
        <dbReference type="ARBA" id="ARBA00022692"/>
    </source>
</evidence>
<dbReference type="PANTHER" id="PTHR43495">
    <property type="entry name" value="GABA PERMEASE"/>
    <property type="match status" value="1"/>
</dbReference>
<dbReference type="GO" id="GO:0006865">
    <property type="term" value="P:amino acid transport"/>
    <property type="evidence" value="ECO:0007669"/>
    <property type="project" value="UniProtKB-KW"/>
</dbReference>
<dbReference type="RefSeq" id="WP_243119931.1">
    <property type="nucleotide sequence ID" value="NZ_QFFZ01000059.1"/>
</dbReference>
<feature type="transmembrane region" description="Helical" evidence="7">
    <location>
        <begin position="122"/>
        <end position="146"/>
    </location>
</feature>
<keyword evidence="2" id="KW-0813">Transport</keyword>
<feature type="transmembrane region" description="Helical" evidence="7">
    <location>
        <begin position="196"/>
        <end position="219"/>
    </location>
</feature>
<feature type="transmembrane region" description="Helical" evidence="7">
    <location>
        <begin position="336"/>
        <end position="354"/>
    </location>
</feature>
<feature type="transmembrane region" description="Helical" evidence="7">
    <location>
        <begin position="49"/>
        <end position="68"/>
    </location>
</feature>
<organism evidence="9 10">
    <name type="scientific">Pelotomaculum propionicicum</name>
    <dbReference type="NCBI Taxonomy" id="258475"/>
    <lineage>
        <taxon>Bacteria</taxon>
        <taxon>Bacillati</taxon>
        <taxon>Bacillota</taxon>
        <taxon>Clostridia</taxon>
        <taxon>Eubacteriales</taxon>
        <taxon>Desulfotomaculaceae</taxon>
        <taxon>Pelotomaculum</taxon>
    </lineage>
</organism>
<comment type="caution">
    <text evidence="9">The sequence shown here is derived from an EMBL/GenBank/DDBJ whole genome shotgun (WGS) entry which is preliminary data.</text>
</comment>
<keyword evidence="4" id="KW-0029">Amino-acid transport</keyword>
<dbReference type="GO" id="GO:0016020">
    <property type="term" value="C:membrane"/>
    <property type="evidence" value="ECO:0007669"/>
    <property type="project" value="UniProtKB-SubCell"/>
</dbReference>
<comment type="subcellular location">
    <subcellularLocation>
        <location evidence="1">Membrane</location>
        <topology evidence="1">Multi-pass membrane protein</topology>
    </subcellularLocation>
</comment>
<feature type="transmembrane region" description="Helical" evidence="7">
    <location>
        <begin position="20"/>
        <end position="43"/>
    </location>
</feature>
<sequence>MVPAHIMVMNTNSKHGLSAWQLTMLALGTVVGGSFFLGSSIAIKSAGPAIFLAFILGGALVYFILTALSEMAVADQRPGSFQAYSQEAFGPWLGFVVGWVYWTGLVLAMSSEATAASVFLQAWLPGVSLPALATGIVTGVTLLNLLGARTLSHLESSLAAIKLAALAGFTGLALALIIGVFPGIAPVGLGVLPSEAFFPGGVGGIAGSMLIVLFSYAGFEVLGLASSEAREPHRTIPRAITYTVILLVGLYCSVIAALLPLVPTAGLSQEVSPLVAALSARGLGWAAGSINVIMITAIISTMLAATFGLGRMVRSLADSGHAPAVLIDKGDVPLRGILFSGAAMLASVSLGYLLPKQIYLFLVSSGGFSLLFVYVTILITHYQHRRKYGCPPRGHCQLAGFPFTSWFAMAGLVAVIATMPLIPGQGSGLYVGLLLTGFYLMVYTIFKSHPRRLFSRSLALAKPLPPNLLGAPEKTDKDCKESKRK</sequence>
<feature type="transmembrane region" description="Helical" evidence="7">
    <location>
        <begin position="428"/>
        <end position="446"/>
    </location>
</feature>
<dbReference type="PANTHER" id="PTHR43495:SF5">
    <property type="entry name" value="GAMMA-AMINOBUTYRIC ACID PERMEASE"/>
    <property type="match status" value="1"/>
</dbReference>
<keyword evidence="10" id="KW-1185">Reference proteome</keyword>
<dbReference type="Pfam" id="PF00324">
    <property type="entry name" value="AA_permease"/>
    <property type="match status" value="1"/>
</dbReference>
<reference evidence="9 10" key="1">
    <citation type="journal article" date="2018" name="Environ. Microbiol.">
        <title>Novel energy conservation strategies and behaviour of Pelotomaculum schinkii driving syntrophic propionate catabolism.</title>
        <authorList>
            <person name="Hidalgo-Ahumada C.A.P."/>
            <person name="Nobu M.K."/>
            <person name="Narihiro T."/>
            <person name="Tamaki H."/>
            <person name="Liu W.T."/>
            <person name="Kamagata Y."/>
            <person name="Stams A.J.M."/>
            <person name="Imachi H."/>
            <person name="Sousa D.Z."/>
        </authorList>
    </citation>
    <scope>NUCLEOTIDE SEQUENCE [LARGE SCALE GENOMIC DNA]</scope>
    <source>
        <strain evidence="9 10">MGP</strain>
    </source>
</reference>
<feature type="transmembrane region" description="Helical" evidence="7">
    <location>
        <begin position="89"/>
        <end position="110"/>
    </location>
</feature>
<protein>
    <submittedName>
        <fullName evidence="9">GABA permease</fullName>
    </submittedName>
</protein>
<dbReference type="AlphaFoldDB" id="A0A4Y7RJE5"/>
<dbReference type="EMBL" id="QFFZ01000059">
    <property type="protein sequence ID" value="TEB09114.1"/>
    <property type="molecule type" value="Genomic_DNA"/>
</dbReference>
<proteinExistence type="predicted"/>
<accession>A0A4Y7RJE5</accession>
<gene>
    <name evidence="9" type="primary">gabP</name>
    <name evidence="9" type="ORF">Pmgp_03396</name>
</gene>
<evidence type="ECO:0000256" key="6">
    <source>
        <dbReference type="ARBA" id="ARBA00023136"/>
    </source>
</evidence>
<evidence type="ECO:0000256" key="5">
    <source>
        <dbReference type="ARBA" id="ARBA00022989"/>
    </source>
</evidence>
<evidence type="ECO:0000256" key="2">
    <source>
        <dbReference type="ARBA" id="ARBA00022448"/>
    </source>
</evidence>